<dbReference type="HAMAP" id="MF_00265">
    <property type="entry name" value="VapC_Nob1"/>
    <property type="match status" value="1"/>
</dbReference>
<evidence type="ECO:0000313" key="11">
    <source>
        <dbReference type="Proteomes" id="UP000546200"/>
    </source>
</evidence>
<evidence type="ECO:0000256" key="8">
    <source>
        <dbReference type="HAMAP-Rule" id="MF_00265"/>
    </source>
</evidence>
<accession>A0A7W9BC02</accession>
<feature type="domain" description="PIN" evidence="9">
    <location>
        <begin position="4"/>
        <end position="118"/>
    </location>
</feature>
<dbReference type="GO" id="GO:0090729">
    <property type="term" value="F:toxin activity"/>
    <property type="evidence" value="ECO:0007669"/>
    <property type="project" value="UniProtKB-KW"/>
</dbReference>
<dbReference type="PANTHER" id="PTHR33653">
    <property type="entry name" value="RIBONUCLEASE VAPC2"/>
    <property type="match status" value="1"/>
</dbReference>
<comment type="cofactor">
    <cofactor evidence="1 8">
        <name>Mg(2+)</name>
        <dbReference type="ChEBI" id="CHEBI:18420"/>
    </cofactor>
</comment>
<proteinExistence type="inferred from homology"/>
<dbReference type="EMBL" id="JACIJK010000003">
    <property type="protein sequence ID" value="MBB5714346.1"/>
    <property type="molecule type" value="Genomic_DNA"/>
</dbReference>
<sequence>MHLLDTAVLWELRNIRVGRSDPALAAWAAAQSRTQLFLSALTLAELGAAAAQIERSDKAAAAAVRRWIDERVVSAFDGRVLAVDAAVARRATQLGYPALRDGLIAATALEHGLTLATRSPATFRLGKVKTVNPWGYTPEAVEDDDDWRQASRGPWLKNLFVRG</sequence>
<evidence type="ECO:0000256" key="4">
    <source>
        <dbReference type="ARBA" id="ARBA00022723"/>
    </source>
</evidence>
<dbReference type="GO" id="GO:0016787">
    <property type="term" value="F:hydrolase activity"/>
    <property type="evidence" value="ECO:0007669"/>
    <property type="project" value="UniProtKB-KW"/>
</dbReference>
<keyword evidence="2 8" id="KW-1277">Toxin-antitoxin system</keyword>
<dbReference type="SUPFAM" id="SSF88723">
    <property type="entry name" value="PIN domain-like"/>
    <property type="match status" value="1"/>
</dbReference>
<dbReference type="GO" id="GO:0004540">
    <property type="term" value="F:RNA nuclease activity"/>
    <property type="evidence" value="ECO:0007669"/>
    <property type="project" value="InterPro"/>
</dbReference>
<dbReference type="PANTHER" id="PTHR33653:SF1">
    <property type="entry name" value="RIBONUCLEASE VAPC2"/>
    <property type="match status" value="1"/>
</dbReference>
<dbReference type="InterPro" id="IPR029060">
    <property type="entry name" value="PIN-like_dom_sf"/>
</dbReference>
<protein>
    <recommendedName>
        <fullName evidence="8">Ribonuclease VapC</fullName>
        <shortName evidence="8">RNase VapC</shortName>
        <ecNumber evidence="8">3.1.-.-</ecNumber>
    </recommendedName>
    <alternativeName>
        <fullName evidence="8">Toxin VapC</fullName>
    </alternativeName>
</protein>
<dbReference type="InterPro" id="IPR050556">
    <property type="entry name" value="Type_II_TA_system_RNase"/>
</dbReference>
<feature type="binding site" evidence="8">
    <location>
        <position position="101"/>
    </location>
    <ligand>
        <name>Mg(2+)</name>
        <dbReference type="ChEBI" id="CHEBI:18420"/>
    </ligand>
</feature>
<evidence type="ECO:0000256" key="2">
    <source>
        <dbReference type="ARBA" id="ARBA00022649"/>
    </source>
</evidence>
<dbReference type="AlphaFoldDB" id="A0A7W9BC02"/>
<evidence type="ECO:0000313" key="10">
    <source>
        <dbReference type="EMBL" id="MBB5714346.1"/>
    </source>
</evidence>
<dbReference type="InterPro" id="IPR022907">
    <property type="entry name" value="VapC_family"/>
</dbReference>
<keyword evidence="8" id="KW-0800">Toxin</keyword>
<dbReference type="GO" id="GO:0000287">
    <property type="term" value="F:magnesium ion binding"/>
    <property type="evidence" value="ECO:0007669"/>
    <property type="project" value="UniProtKB-UniRule"/>
</dbReference>
<evidence type="ECO:0000256" key="5">
    <source>
        <dbReference type="ARBA" id="ARBA00022801"/>
    </source>
</evidence>
<comment type="caution">
    <text evidence="10">The sequence shown here is derived from an EMBL/GenBank/DDBJ whole genome shotgun (WGS) entry which is preliminary data.</text>
</comment>
<feature type="binding site" evidence="8">
    <location>
        <position position="5"/>
    </location>
    <ligand>
        <name>Mg(2+)</name>
        <dbReference type="ChEBI" id="CHEBI:18420"/>
    </ligand>
</feature>
<keyword evidence="3 8" id="KW-0540">Nuclease</keyword>
<evidence type="ECO:0000259" key="9">
    <source>
        <dbReference type="Pfam" id="PF01850"/>
    </source>
</evidence>
<evidence type="ECO:0000256" key="7">
    <source>
        <dbReference type="ARBA" id="ARBA00038093"/>
    </source>
</evidence>
<dbReference type="Proteomes" id="UP000546200">
    <property type="component" value="Unassembled WGS sequence"/>
</dbReference>
<keyword evidence="4 8" id="KW-0479">Metal-binding</keyword>
<keyword evidence="6 8" id="KW-0460">Magnesium</keyword>
<reference evidence="10 11" key="1">
    <citation type="submission" date="2020-08" db="EMBL/GenBank/DDBJ databases">
        <title>Genomic Encyclopedia of Type Strains, Phase IV (KMG-IV): sequencing the most valuable type-strain genomes for metagenomic binning, comparative biology and taxonomic classification.</title>
        <authorList>
            <person name="Goeker M."/>
        </authorList>
    </citation>
    <scope>NUCLEOTIDE SEQUENCE [LARGE SCALE GENOMIC DNA]</scope>
    <source>
        <strain evidence="10 11">DSM 100044</strain>
    </source>
</reference>
<name>A0A7W9BC02_9SPHN</name>
<dbReference type="EC" id="3.1.-.-" evidence="8"/>
<dbReference type="Gene3D" id="3.40.50.1010">
    <property type="entry name" value="5'-nuclease"/>
    <property type="match status" value="1"/>
</dbReference>
<keyword evidence="5 8" id="KW-0378">Hydrolase</keyword>
<evidence type="ECO:0000256" key="6">
    <source>
        <dbReference type="ARBA" id="ARBA00022842"/>
    </source>
</evidence>
<evidence type="ECO:0000256" key="1">
    <source>
        <dbReference type="ARBA" id="ARBA00001946"/>
    </source>
</evidence>
<dbReference type="RefSeq" id="WP_184055581.1">
    <property type="nucleotide sequence ID" value="NZ_JACIJK010000003.1"/>
</dbReference>
<gene>
    <name evidence="8" type="primary">vapC</name>
    <name evidence="10" type="ORF">FHS94_001177</name>
</gene>
<evidence type="ECO:0000256" key="3">
    <source>
        <dbReference type="ARBA" id="ARBA00022722"/>
    </source>
</evidence>
<dbReference type="Pfam" id="PF01850">
    <property type="entry name" value="PIN"/>
    <property type="match status" value="1"/>
</dbReference>
<comment type="function">
    <text evidence="8">Toxic component of a toxin-antitoxin (TA) system. An RNase.</text>
</comment>
<keyword evidence="11" id="KW-1185">Reference proteome</keyword>
<organism evidence="10 11">
    <name type="scientific">Sphingomonas aerophila</name>
    <dbReference type="NCBI Taxonomy" id="1344948"/>
    <lineage>
        <taxon>Bacteria</taxon>
        <taxon>Pseudomonadati</taxon>
        <taxon>Pseudomonadota</taxon>
        <taxon>Alphaproteobacteria</taxon>
        <taxon>Sphingomonadales</taxon>
        <taxon>Sphingomonadaceae</taxon>
        <taxon>Sphingomonas</taxon>
    </lineage>
</organism>
<comment type="similarity">
    <text evidence="7 8">Belongs to the PINc/VapC protein family.</text>
</comment>
<dbReference type="InterPro" id="IPR002716">
    <property type="entry name" value="PIN_dom"/>
</dbReference>